<evidence type="ECO:0000313" key="8">
    <source>
        <dbReference type="Proteomes" id="UP000094795"/>
    </source>
</evidence>
<dbReference type="OrthoDB" id="9802802at2"/>
<name>A0A1C1YTL5_9HYPH</name>
<dbReference type="GO" id="GO:0000976">
    <property type="term" value="F:transcription cis-regulatory region binding"/>
    <property type="evidence" value="ECO:0007669"/>
    <property type="project" value="TreeGrafter"/>
</dbReference>
<dbReference type="GO" id="GO:0003700">
    <property type="term" value="F:DNA-binding transcription factor activity"/>
    <property type="evidence" value="ECO:0007669"/>
    <property type="project" value="TreeGrafter"/>
</dbReference>
<evidence type="ECO:0000256" key="2">
    <source>
        <dbReference type="ARBA" id="ARBA00023015"/>
    </source>
</evidence>
<proteinExistence type="predicted"/>
<organism evidence="7 8">
    <name type="scientific">Hoeflea olei</name>
    <dbReference type="NCBI Taxonomy" id="1480615"/>
    <lineage>
        <taxon>Bacteria</taxon>
        <taxon>Pseudomonadati</taxon>
        <taxon>Pseudomonadota</taxon>
        <taxon>Alphaproteobacteria</taxon>
        <taxon>Hyphomicrobiales</taxon>
        <taxon>Rhizobiaceae</taxon>
        <taxon>Hoeflea</taxon>
    </lineage>
</organism>
<feature type="domain" description="HTH tetR-type" evidence="6">
    <location>
        <begin position="10"/>
        <end position="70"/>
    </location>
</feature>
<dbReference type="RefSeq" id="WP_066179845.1">
    <property type="nucleotide sequence ID" value="NZ_LQZT01000023.1"/>
</dbReference>
<protein>
    <recommendedName>
        <fullName evidence="6">HTH tetR-type domain-containing protein</fullName>
    </recommendedName>
</protein>
<dbReference type="Proteomes" id="UP000094795">
    <property type="component" value="Unassembled WGS sequence"/>
</dbReference>
<dbReference type="PANTHER" id="PTHR30055:SF234">
    <property type="entry name" value="HTH-TYPE TRANSCRIPTIONAL REGULATOR BETI"/>
    <property type="match status" value="1"/>
</dbReference>
<reference evidence="7 8" key="1">
    <citation type="submission" date="2015-12" db="EMBL/GenBank/DDBJ databases">
        <authorList>
            <person name="Shamseldin A."/>
            <person name="Moawad H."/>
            <person name="Abd El-Rahim W.M."/>
            <person name="Sadowsky M.J."/>
        </authorList>
    </citation>
    <scope>NUCLEOTIDE SEQUENCE [LARGE SCALE GENOMIC DNA]</scope>
    <source>
        <strain evidence="7 8">JC234</strain>
    </source>
</reference>
<dbReference type="STRING" id="1480615.AWJ14_06815"/>
<dbReference type="PROSITE" id="PS50977">
    <property type="entry name" value="HTH_TETR_2"/>
    <property type="match status" value="1"/>
</dbReference>
<dbReference type="AlphaFoldDB" id="A0A1C1YTL5"/>
<keyword evidence="8" id="KW-1185">Reference proteome</keyword>
<accession>A0A1C1YTL5</accession>
<evidence type="ECO:0000256" key="5">
    <source>
        <dbReference type="PROSITE-ProRule" id="PRU00335"/>
    </source>
</evidence>
<dbReference type="Pfam" id="PF00440">
    <property type="entry name" value="TetR_N"/>
    <property type="match status" value="1"/>
</dbReference>
<evidence type="ECO:0000259" key="6">
    <source>
        <dbReference type="PROSITE" id="PS50977"/>
    </source>
</evidence>
<dbReference type="InterPro" id="IPR050109">
    <property type="entry name" value="HTH-type_TetR-like_transc_reg"/>
</dbReference>
<dbReference type="EMBL" id="LQZT01000023">
    <property type="protein sequence ID" value="OCW56868.1"/>
    <property type="molecule type" value="Genomic_DNA"/>
</dbReference>
<keyword evidence="3 5" id="KW-0238">DNA-binding</keyword>
<comment type="caution">
    <text evidence="7">The sequence shown here is derived from an EMBL/GenBank/DDBJ whole genome shotgun (WGS) entry which is preliminary data.</text>
</comment>
<evidence type="ECO:0000256" key="4">
    <source>
        <dbReference type="ARBA" id="ARBA00023163"/>
    </source>
</evidence>
<gene>
    <name evidence="7" type="ORF">AWJ14_06815</name>
</gene>
<keyword evidence="4" id="KW-0804">Transcription</keyword>
<sequence>MDAASVDITSPRVTEILDKVKSVFALNGFDGASMQDLAQAAQMSVGNFYRYFPSKDAIITALVRRDTMEIEALFDAIRAAPDPGAMFMHLLRQRIEVLPLEEAALWSEVHATAFRGPDIAALMRAMEETVRANIIDALVRIHGDDSAEACEIFATRANFIMMLLHGFTQHRYCLGEGISPQNAADVGKLVLATLRDTIFAPPVPIPA</sequence>
<dbReference type="InterPro" id="IPR039538">
    <property type="entry name" value="BetI_C"/>
</dbReference>
<dbReference type="PANTHER" id="PTHR30055">
    <property type="entry name" value="HTH-TYPE TRANSCRIPTIONAL REGULATOR RUTR"/>
    <property type="match status" value="1"/>
</dbReference>
<dbReference type="Pfam" id="PF13977">
    <property type="entry name" value="TetR_C_6"/>
    <property type="match status" value="1"/>
</dbReference>
<dbReference type="Gene3D" id="1.10.357.10">
    <property type="entry name" value="Tetracycline Repressor, domain 2"/>
    <property type="match status" value="1"/>
</dbReference>
<dbReference type="InterPro" id="IPR009057">
    <property type="entry name" value="Homeodomain-like_sf"/>
</dbReference>
<dbReference type="SUPFAM" id="SSF48498">
    <property type="entry name" value="Tetracyclin repressor-like, C-terminal domain"/>
    <property type="match status" value="1"/>
</dbReference>
<keyword evidence="2" id="KW-0805">Transcription regulation</keyword>
<feature type="DNA-binding region" description="H-T-H motif" evidence="5">
    <location>
        <begin position="33"/>
        <end position="52"/>
    </location>
</feature>
<dbReference type="InterPro" id="IPR001647">
    <property type="entry name" value="HTH_TetR"/>
</dbReference>
<dbReference type="SUPFAM" id="SSF46689">
    <property type="entry name" value="Homeodomain-like"/>
    <property type="match status" value="1"/>
</dbReference>
<evidence type="ECO:0000313" key="7">
    <source>
        <dbReference type="EMBL" id="OCW56868.1"/>
    </source>
</evidence>
<dbReference type="PRINTS" id="PR00455">
    <property type="entry name" value="HTHTETR"/>
</dbReference>
<evidence type="ECO:0000256" key="1">
    <source>
        <dbReference type="ARBA" id="ARBA00022491"/>
    </source>
</evidence>
<dbReference type="InterPro" id="IPR036271">
    <property type="entry name" value="Tet_transcr_reg_TetR-rel_C_sf"/>
</dbReference>
<evidence type="ECO:0000256" key="3">
    <source>
        <dbReference type="ARBA" id="ARBA00023125"/>
    </source>
</evidence>
<keyword evidence="1" id="KW-0678">Repressor</keyword>